<gene>
    <name evidence="1" type="ORF">B296_00021341</name>
</gene>
<proteinExistence type="predicted"/>
<comment type="caution">
    <text evidence="1">The sequence shown here is derived from an EMBL/GenBank/DDBJ whole genome shotgun (WGS) entry which is preliminary data.</text>
</comment>
<evidence type="ECO:0000313" key="2">
    <source>
        <dbReference type="Proteomes" id="UP000287651"/>
    </source>
</evidence>
<sequence>MVVAIDAGCYDWGDDKMVHLLMEEKAAGEKEEAASNGGWGSNCCYDWSHRQRWLWQREEKIGEADVVAPAPVAATPTPVAAARGCGRGWLRYCEAAVEEATTSAFGVAEAIGEGVE</sequence>
<protein>
    <submittedName>
        <fullName evidence="1">Uncharacterized protein</fullName>
    </submittedName>
</protein>
<accession>A0A427AUH7</accession>
<organism evidence="1 2">
    <name type="scientific">Ensete ventricosum</name>
    <name type="common">Abyssinian banana</name>
    <name type="synonym">Musa ensete</name>
    <dbReference type="NCBI Taxonomy" id="4639"/>
    <lineage>
        <taxon>Eukaryota</taxon>
        <taxon>Viridiplantae</taxon>
        <taxon>Streptophyta</taxon>
        <taxon>Embryophyta</taxon>
        <taxon>Tracheophyta</taxon>
        <taxon>Spermatophyta</taxon>
        <taxon>Magnoliopsida</taxon>
        <taxon>Liliopsida</taxon>
        <taxon>Zingiberales</taxon>
        <taxon>Musaceae</taxon>
        <taxon>Ensete</taxon>
    </lineage>
</organism>
<name>A0A427AUH7_ENSVE</name>
<dbReference type="AlphaFoldDB" id="A0A427AUH7"/>
<dbReference type="EMBL" id="AMZH03001314">
    <property type="protein sequence ID" value="RRT79776.1"/>
    <property type="molecule type" value="Genomic_DNA"/>
</dbReference>
<reference evidence="1 2" key="1">
    <citation type="journal article" date="2014" name="Agronomy (Basel)">
        <title>A Draft Genome Sequence for Ensete ventricosum, the Drought-Tolerant Tree Against Hunger.</title>
        <authorList>
            <person name="Harrison J."/>
            <person name="Moore K.A."/>
            <person name="Paszkiewicz K."/>
            <person name="Jones T."/>
            <person name="Grant M."/>
            <person name="Ambacheew D."/>
            <person name="Muzemil S."/>
            <person name="Studholme D.J."/>
        </authorList>
    </citation>
    <scope>NUCLEOTIDE SEQUENCE [LARGE SCALE GENOMIC DNA]</scope>
</reference>
<evidence type="ECO:0000313" key="1">
    <source>
        <dbReference type="EMBL" id="RRT79776.1"/>
    </source>
</evidence>
<dbReference type="Proteomes" id="UP000287651">
    <property type="component" value="Unassembled WGS sequence"/>
</dbReference>